<proteinExistence type="predicted"/>
<evidence type="ECO:0000313" key="1">
    <source>
        <dbReference type="Proteomes" id="UP000095286"/>
    </source>
</evidence>
<name>A0AC35U9B0_9BILA</name>
<protein>
    <submittedName>
        <fullName evidence="2">Protein quiver</fullName>
    </submittedName>
</protein>
<accession>A0AC35U9B0</accession>
<organism evidence="1 2">
    <name type="scientific">Rhabditophanes sp. KR3021</name>
    <dbReference type="NCBI Taxonomy" id="114890"/>
    <lineage>
        <taxon>Eukaryota</taxon>
        <taxon>Metazoa</taxon>
        <taxon>Ecdysozoa</taxon>
        <taxon>Nematoda</taxon>
        <taxon>Chromadorea</taxon>
        <taxon>Rhabditida</taxon>
        <taxon>Tylenchina</taxon>
        <taxon>Panagrolaimomorpha</taxon>
        <taxon>Strongyloidoidea</taxon>
        <taxon>Alloionematidae</taxon>
        <taxon>Rhabditophanes</taxon>
    </lineage>
</organism>
<dbReference type="WBParaSite" id="RSKR_0000922833.1">
    <property type="protein sequence ID" value="RSKR_0000922833.1"/>
    <property type="gene ID" value="RSKR_0000922833"/>
</dbReference>
<dbReference type="Proteomes" id="UP000095286">
    <property type="component" value="Unplaced"/>
</dbReference>
<evidence type="ECO:0000313" key="2">
    <source>
        <dbReference type="WBParaSite" id="RSKR_0000922833.1"/>
    </source>
</evidence>
<reference evidence="2" key="1">
    <citation type="submission" date="2016-11" db="UniProtKB">
        <authorList>
            <consortium name="WormBaseParasite"/>
        </authorList>
    </citation>
    <scope>IDENTIFICATION</scope>
    <source>
        <strain evidence="2">KR3021</strain>
    </source>
</reference>
<sequence length="168" mass="18231">MIHLNLLISIFLFSIAQLLEADFEAISPEAIAAAAEAGKKLCFQCNMPEQCNSGLCIGDYCVKAVVNNKYVTKGCENNTSSTSLRPVPLNYAGGVDAVTTIPSTNNPSRRLETFSKKGCMTTEIFGTQQVICYCDTNFCNSSTKTNPPVIHLICLTLLLLIIMIKSPL</sequence>